<evidence type="ECO:0000256" key="2">
    <source>
        <dbReference type="ARBA" id="ARBA00022692"/>
    </source>
</evidence>
<feature type="domain" description="HemY N-terminal" evidence="7">
    <location>
        <begin position="26"/>
        <end position="132"/>
    </location>
</feature>
<dbReference type="InterPro" id="IPR011990">
    <property type="entry name" value="TPR-like_helical_dom_sf"/>
</dbReference>
<evidence type="ECO:0000256" key="3">
    <source>
        <dbReference type="ARBA" id="ARBA00022989"/>
    </source>
</evidence>
<comment type="subcellular location">
    <subcellularLocation>
        <location evidence="1">Membrane</location>
    </subcellularLocation>
</comment>
<evidence type="ECO:0000256" key="5">
    <source>
        <dbReference type="SAM" id="MobiDB-lite"/>
    </source>
</evidence>
<protein>
    <submittedName>
        <fullName evidence="8">HemY domain protein</fullName>
    </submittedName>
</protein>
<feature type="compositionally biased region" description="Polar residues" evidence="5">
    <location>
        <begin position="558"/>
        <end position="567"/>
    </location>
</feature>
<evidence type="ECO:0000313" key="8">
    <source>
        <dbReference type="EMBL" id="ABJ04023.1"/>
    </source>
</evidence>
<feature type="region of interest" description="Disordered" evidence="5">
    <location>
        <begin position="460"/>
        <end position="494"/>
    </location>
</feature>
<sequence length="577" mass="62023">MLRIILFLVVIALAATGAAWLAEQPGNVVLSWNGWQAEASLAVFSMVVGGILVSVLLAWAIITGLWRSPRRLARSRRERKLARARHAVTQGLLAVGHGDAAIARAHANAARRHSPNDPLALLLQAQAAQLDGDREGAKRAFLAMASRDDTKSLGMRGLFIEAQRAEDPYAALTVAEEALRLSPGSHWAAHAVLGFRCARSDWSGAMDILENNLASGLIDKKTYRRQRGVLLTARAIECEDADVSVARDSALEAIKLVPTLVPAAVLAAKYMSEAHQLRRALKIIEAAWIAHPHPDLAEAYAHIKQGDSAQARLSRIETLAAKAPGHIEGALAIARAAIDASDFTRARNALAPYVEAPTQRVAMLMAEIEHADRNDSRAARAWTLRAVRALRDPVWTADGCVSDRWRPVSPVTGRLDAFQWTSPLAELPSNRGKVLESDLFDETLIEPPAEEVLEVIEVEPEPEPAKPAVKPEPKPESPKPESVKPEPAQAKAAAVEVVMEPADTKPVSTPTAAAAPAAGAAMPLFHRRQAAAAPVIPIVRAPDDPGIDDDGNGEPTDNVKSTAQSGSWRGYLPRRDA</sequence>
<feature type="transmembrane region" description="Helical" evidence="6">
    <location>
        <begin position="42"/>
        <end position="66"/>
    </location>
</feature>
<evidence type="ECO:0000256" key="4">
    <source>
        <dbReference type="ARBA" id="ARBA00023136"/>
    </source>
</evidence>
<accession>Q07VL1</accession>
<name>Q07VL1_RHOP5</name>
<feature type="compositionally biased region" description="Basic and acidic residues" evidence="5">
    <location>
        <begin position="469"/>
        <end position="484"/>
    </location>
</feature>
<evidence type="ECO:0000256" key="1">
    <source>
        <dbReference type="ARBA" id="ARBA00004370"/>
    </source>
</evidence>
<keyword evidence="2 6" id="KW-0812">Transmembrane</keyword>
<keyword evidence="3 6" id="KW-1133">Transmembrane helix</keyword>
<evidence type="ECO:0000256" key="6">
    <source>
        <dbReference type="SAM" id="Phobius"/>
    </source>
</evidence>
<dbReference type="Gene3D" id="1.25.40.10">
    <property type="entry name" value="Tetratricopeptide repeat domain"/>
    <property type="match status" value="1"/>
</dbReference>
<dbReference type="STRING" id="316055.RPE_0062"/>
<evidence type="ECO:0000259" key="7">
    <source>
        <dbReference type="Pfam" id="PF07219"/>
    </source>
</evidence>
<dbReference type="InterPro" id="IPR010817">
    <property type="entry name" value="HemY_N"/>
</dbReference>
<gene>
    <name evidence="8" type="ordered locus">RPE_0062</name>
</gene>
<proteinExistence type="predicted"/>
<dbReference type="GO" id="GO:0016020">
    <property type="term" value="C:membrane"/>
    <property type="evidence" value="ECO:0007669"/>
    <property type="project" value="UniProtKB-SubCell"/>
</dbReference>
<dbReference type="OrthoDB" id="9798343at2"/>
<dbReference type="Pfam" id="PF07219">
    <property type="entry name" value="HemY_N"/>
    <property type="match status" value="1"/>
</dbReference>
<organism evidence="8">
    <name type="scientific">Rhodopseudomonas palustris (strain BisA53)</name>
    <dbReference type="NCBI Taxonomy" id="316055"/>
    <lineage>
        <taxon>Bacteria</taxon>
        <taxon>Pseudomonadati</taxon>
        <taxon>Pseudomonadota</taxon>
        <taxon>Alphaproteobacteria</taxon>
        <taxon>Hyphomicrobiales</taxon>
        <taxon>Nitrobacteraceae</taxon>
        <taxon>Rhodopseudomonas</taxon>
    </lineage>
</organism>
<dbReference type="KEGG" id="rpe:RPE_0062"/>
<dbReference type="AlphaFoldDB" id="Q07VL1"/>
<feature type="region of interest" description="Disordered" evidence="5">
    <location>
        <begin position="539"/>
        <end position="577"/>
    </location>
</feature>
<dbReference type="HOGENOM" id="CLU_028454_0_0_5"/>
<dbReference type="eggNOG" id="COG3898">
    <property type="taxonomic scope" value="Bacteria"/>
</dbReference>
<dbReference type="InterPro" id="IPR016982">
    <property type="entry name" value="Mms48"/>
</dbReference>
<dbReference type="EMBL" id="CP000463">
    <property type="protein sequence ID" value="ABJ04023.1"/>
    <property type="molecule type" value="Genomic_DNA"/>
</dbReference>
<dbReference type="SUPFAM" id="SSF48452">
    <property type="entry name" value="TPR-like"/>
    <property type="match status" value="1"/>
</dbReference>
<reference evidence="8" key="1">
    <citation type="submission" date="2006-09" db="EMBL/GenBank/DDBJ databases">
        <title>Complete sequence of Rhodopseudomonas palustris BisA53.</title>
        <authorList>
            <consortium name="US DOE Joint Genome Institute"/>
            <person name="Copeland A."/>
            <person name="Lucas S."/>
            <person name="Lapidus A."/>
            <person name="Barry K."/>
            <person name="Detter J.C."/>
            <person name="Glavina del Rio T."/>
            <person name="Hammon N."/>
            <person name="Israni S."/>
            <person name="Dalin E."/>
            <person name="Tice H."/>
            <person name="Pitluck S."/>
            <person name="Chain P."/>
            <person name="Malfatti S."/>
            <person name="Shin M."/>
            <person name="Vergez L."/>
            <person name="Schmutz J."/>
            <person name="Larimer F."/>
            <person name="Land M."/>
            <person name="Hauser L."/>
            <person name="Pelletier D.A."/>
            <person name="Kyrpides N."/>
            <person name="Kim E."/>
            <person name="Harwood C.S."/>
            <person name="Oda Y."/>
            <person name="Richardson P."/>
        </authorList>
    </citation>
    <scope>NUCLEOTIDE SEQUENCE [LARGE SCALE GENOMIC DNA]</scope>
    <source>
        <strain evidence="8">BisA53</strain>
    </source>
</reference>
<dbReference type="PIRSF" id="PIRSF031802">
    <property type="entry name" value="UCP031802"/>
    <property type="match status" value="1"/>
</dbReference>
<keyword evidence="4 6" id="KW-0472">Membrane</keyword>